<evidence type="ECO:0008006" key="4">
    <source>
        <dbReference type="Google" id="ProtNLM"/>
    </source>
</evidence>
<accession>A0A7S8MV35</accession>
<dbReference type="AlphaFoldDB" id="A0A7S8MV35"/>
<keyword evidence="3" id="KW-1185">Reference proteome</keyword>
<feature type="transmembrane region" description="Helical" evidence="1">
    <location>
        <begin position="77"/>
        <end position="103"/>
    </location>
</feature>
<proteinExistence type="predicted"/>
<organism evidence="2 3">
    <name type="scientific">Microbacterium schleiferi</name>
    <dbReference type="NCBI Taxonomy" id="69362"/>
    <lineage>
        <taxon>Bacteria</taxon>
        <taxon>Bacillati</taxon>
        <taxon>Actinomycetota</taxon>
        <taxon>Actinomycetes</taxon>
        <taxon>Micrococcales</taxon>
        <taxon>Microbacteriaceae</taxon>
        <taxon>Microbacterium</taxon>
    </lineage>
</organism>
<keyword evidence="1" id="KW-1133">Transmembrane helix</keyword>
<feature type="transmembrane region" description="Helical" evidence="1">
    <location>
        <begin position="44"/>
        <end position="65"/>
    </location>
</feature>
<dbReference type="RefSeq" id="WP_195691747.1">
    <property type="nucleotide sequence ID" value="NZ_CP064760.1"/>
</dbReference>
<protein>
    <recommendedName>
        <fullName evidence="4">DUF4190 domain-containing protein</fullName>
    </recommendedName>
</protein>
<keyword evidence="1" id="KW-0472">Membrane</keyword>
<keyword evidence="1" id="KW-0812">Transmembrane</keyword>
<evidence type="ECO:0000313" key="3">
    <source>
        <dbReference type="Proteomes" id="UP000594480"/>
    </source>
</evidence>
<reference evidence="2 3" key="1">
    <citation type="submission" date="2020-11" db="EMBL/GenBank/DDBJ databases">
        <title>Amino acid is mineralized and recycled by bacteria in oceanic microbiome.</title>
        <authorList>
            <person name="Zheng L.Y."/>
        </authorList>
    </citation>
    <scope>NUCLEOTIDE SEQUENCE [LARGE SCALE GENOMIC DNA]</scope>
    <source>
        <strain evidence="2 3">A32-1</strain>
    </source>
</reference>
<feature type="transmembrane region" description="Helical" evidence="1">
    <location>
        <begin position="16"/>
        <end position="38"/>
    </location>
</feature>
<dbReference type="EMBL" id="CP064760">
    <property type="protein sequence ID" value="QPE03654.1"/>
    <property type="molecule type" value="Genomic_DNA"/>
</dbReference>
<dbReference type="Proteomes" id="UP000594480">
    <property type="component" value="Chromosome"/>
</dbReference>
<sequence>MAPDSRAAQPVRSAPAWGIAGILLGLGPLLLFAVAALANLGGPLISVAVFGIPVLATTVFAILVIRRLLRARQIGWGYSVAAVTIFAGVVGYLLWLFLALLAIQFGNGPL</sequence>
<dbReference type="KEGG" id="msf:IT882_10055"/>
<evidence type="ECO:0000256" key="1">
    <source>
        <dbReference type="SAM" id="Phobius"/>
    </source>
</evidence>
<gene>
    <name evidence="2" type="ORF">IT882_10055</name>
</gene>
<name>A0A7S8MV35_9MICO</name>
<evidence type="ECO:0000313" key="2">
    <source>
        <dbReference type="EMBL" id="QPE03654.1"/>
    </source>
</evidence>